<gene>
    <name evidence="2" type="ORF">Agub_g3694</name>
</gene>
<feature type="compositionally biased region" description="Pro residues" evidence="1">
    <location>
        <begin position="228"/>
        <end position="242"/>
    </location>
</feature>
<accession>A0AAD3DJ74</accession>
<feature type="compositionally biased region" description="Low complexity" evidence="1">
    <location>
        <begin position="67"/>
        <end position="78"/>
    </location>
</feature>
<dbReference type="Proteomes" id="UP001054857">
    <property type="component" value="Unassembled WGS sequence"/>
</dbReference>
<dbReference type="AlphaFoldDB" id="A0AAD3DJ74"/>
<sequence length="375" mass="40144">MGAMGNSSGSIEDTATPLAARPLFGPRGLANGLQDNRAITDPSCHISAEGQHRLSRTRAGRKAFPEASATSSTGSNNNHADVEHDADSGSWPGLTPPAVVAAEAAANLPATMPFACGVQRVATSPRLPYNARLVSGHSVWAYPNSYWHPANMYQYKPYGHTLAGTEYCGIDIEPVRVARRQDRYSPYSARPHLRFAIAAGTGAKPSSAVAAPHTIPPHYCYYRQPQTLSPPPPPSPLPPSPTPHMSSASAIQYRPATAPLLQLQPLHTQQLTPVYHAPGRREGGAPAGTATAGAPAARSSPTPAVQPPWLQQRRPVIPLQYNLQQHQQHGFRRRPTCPLLPYPQYPCHNHFVVRYSSRAAASYAPAPSPAPGHAS</sequence>
<proteinExistence type="predicted"/>
<protein>
    <submittedName>
        <fullName evidence="2">Uncharacterized protein</fullName>
    </submittedName>
</protein>
<feature type="region of interest" description="Disordered" evidence="1">
    <location>
        <begin position="47"/>
        <end position="94"/>
    </location>
</feature>
<feature type="region of interest" description="Disordered" evidence="1">
    <location>
        <begin position="276"/>
        <end position="308"/>
    </location>
</feature>
<reference evidence="2 3" key="1">
    <citation type="journal article" date="2021" name="Sci. Rep.">
        <title>Genome sequencing of the multicellular alga Astrephomene provides insights into convergent evolution of germ-soma differentiation.</title>
        <authorList>
            <person name="Yamashita S."/>
            <person name="Yamamoto K."/>
            <person name="Matsuzaki R."/>
            <person name="Suzuki S."/>
            <person name="Yamaguchi H."/>
            <person name="Hirooka S."/>
            <person name="Minakuchi Y."/>
            <person name="Miyagishima S."/>
            <person name="Kawachi M."/>
            <person name="Toyoda A."/>
            <person name="Nozaki H."/>
        </authorList>
    </citation>
    <scope>NUCLEOTIDE SEQUENCE [LARGE SCALE GENOMIC DNA]</scope>
    <source>
        <strain evidence="2 3">NIES-4017</strain>
    </source>
</reference>
<evidence type="ECO:0000256" key="1">
    <source>
        <dbReference type="SAM" id="MobiDB-lite"/>
    </source>
</evidence>
<name>A0AAD3DJ74_9CHLO</name>
<organism evidence="2 3">
    <name type="scientific">Astrephomene gubernaculifera</name>
    <dbReference type="NCBI Taxonomy" id="47775"/>
    <lineage>
        <taxon>Eukaryota</taxon>
        <taxon>Viridiplantae</taxon>
        <taxon>Chlorophyta</taxon>
        <taxon>core chlorophytes</taxon>
        <taxon>Chlorophyceae</taxon>
        <taxon>CS clade</taxon>
        <taxon>Chlamydomonadales</taxon>
        <taxon>Astrephomenaceae</taxon>
        <taxon>Astrephomene</taxon>
    </lineage>
</organism>
<dbReference type="EMBL" id="BMAR01000004">
    <property type="protein sequence ID" value="GFR42805.1"/>
    <property type="molecule type" value="Genomic_DNA"/>
</dbReference>
<feature type="compositionally biased region" description="Low complexity" evidence="1">
    <location>
        <begin position="287"/>
        <end position="303"/>
    </location>
</feature>
<evidence type="ECO:0000313" key="3">
    <source>
        <dbReference type="Proteomes" id="UP001054857"/>
    </source>
</evidence>
<comment type="caution">
    <text evidence="2">The sequence shown here is derived from an EMBL/GenBank/DDBJ whole genome shotgun (WGS) entry which is preliminary data.</text>
</comment>
<evidence type="ECO:0000313" key="2">
    <source>
        <dbReference type="EMBL" id="GFR42805.1"/>
    </source>
</evidence>
<feature type="region of interest" description="Disordered" evidence="1">
    <location>
        <begin position="223"/>
        <end position="248"/>
    </location>
</feature>
<keyword evidence="3" id="KW-1185">Reference proteome</keyword>